<dbReference type="Pfam" id="PF04773">
    <property type="entry name" value="FecR"/>
    <property type="match status" value="1"/>
</dbReference>
<organism evidence="3 4">
    <name type="scientific">Herbaspirillum frisingense</name>
    <dbReference type="NCBI Taxonomy" id="92645"/>
    <lineage>
        <taxon>Bacteria</taxon>
        <taxon>Pseudomonadati</taxon>
        <taxon>Pseudomonadota</taxon>
        <taxon>Betaproteobacteria</taxon>
        <taxon>Burkholderiales</taxon>
        <taxon>Oxalobacteraceae</taxon>
        <taxon>Herbaspirillum</taxon>
    </lineage>
</organism>
<dbReference type="InterPro" id="IPR012373">
    <property type="entry name" value="Ferrdict_sens_TM"/>
</dbReference>
<reference evidence="3 4" key="1">
    <citation type="submission" date="2023-07" db="EMBL/GenBank/DDBJ databases">
        <title>Sorghum-associated microbial communities from plants grown in Nebraska, USA.</title>
        <authorList>
            <person name="Schachtman D."/>
        </authorList>
    </citation>
    <scope>NUCLEOTIDE SEQUENCE [LARGE SCALE GENOMIC DNA]</scope>
    <source>
        <strain evidence="3 4">596</strain>
    </source>
</reference>
<keyword evidence="4" id="KW-1185">Reference proteome</keyword>
<sequence length="341" mass="37263">MRPESARHLEDEAALQPDPEVVRAAAQWMARLWSDQATADDAAACSHWRSQRQEHELAWQRMQAVGQRFSTLPDAAAGQALKAAPEQMQRMRRKNLKILGAVLLTGGLAAVLRHSQTWQAVSADYASAVGQVRTVLLPDGTQLVLNTNSAVDVLYTATARRVILHFGEIMVTTGHEDRLPSRPFTVLTRDGELTPLGTRFAVRQYEHGSSVAVFEGAVEVRTRRAADTDGVTALRVDAGQQAEFSSQALGTAAPLDGNAGNWVRGLLQAEQMPLAELLAELGRYRHGVLRCAPELAALRVSGVFSVSDTDRALSSLTLGLPVQLQYRTRYWVSVVPTPEKK</sequence>
<dbReference type="EMBL" id="JAVDSJ010000005">
    <property type="protein sequence ID" value="MDR6586006.1"/>
    <property type="molecule type" value="Genomic_DNA"/>
</dbReference>
<dbReference type="RefSeq" id="WP_102661160.1">
    <property type="nucleotide sequence ID" value="NZ_JAVDSJ010000005.1"/>
</dbReference>
<keyword evidence="3" id="KW-0472">Membrane</keyword>
<accession>A0ABU1PJ96</accession>
<evidence type="ECO:0000259" key="2">
    <source>
        <dbReference type="Pfam" id="PF16220"/>
    </source>
</evidence>
<protein>
    <submittedName>
        <fullName evidence="3">Transmembrane sensor</fullName>
    </submittedName>
</protein>
<gene>
    <name evidence="3" type="ORF">J2W50_004224</name>
</gene>
<evidence type="ECO:0000313" key="3">
    <source>
        <dbReference type="EMBL" id="MDR6586006.1"/>
    </source>
</evidence>
<name>A0ABU1PJ96_9BURK</name>
<dbReference type="InterPro" id="IPR032623">
    <property type="entry name" value="FecR_N"/>
</dbReference>
<evidence type="ECO:0000313" key="4">
    <source>
        <dbReference type="Proteomes" id="UP001260715"/>
    </source>
</evidence>
<dbReference type="PANTHER" id="PTHR30273">
    <property type="entry name" value="PERIPLASMIC SIGNAL SENSOR AND SIGMA FACTOR ACTIVATOR FECR-RELATED"/>
    <property type="match status" value="1"/>
</dbReference>
<feature type="domain" description="FecR protein" evidence="1">
    <location>
        <begin position="124"/>
        <end position="219"/>
    </location>
</feature>
<dbReference type="InterPro" id="IPR006860">
    <property type="entry name" value="FecR"/>
</dbReference>
<feature type="domain" description="FecR N-terminal" evidence="2">
    <location>
        <begin position="23"/>
        <end position="65"/>
    </location>
</feature>
<proteinExistence type="predicted"/>
<dbReference type="Proteomes" id="UP001260715">
    <property type="component" value="Unassembled WGS sequence"/>
</dbReference>
<dbReference type="Pfam" id="PF16220">
    <property type="entry name" value="DUF4880"/>
    <property type="match status" value="1"/>
</dbReference>
<dbReference type="PANTHER" id="PTHR30273:SF2">
    <property type="entry name" value="PROTEIN FECR"/>
    <property type="match status" value="1"/>
</dbReference>
<dbReference type="PIRSF" id="PIRSF018266">
    <property type="entry name" value="FecR"/>
    <property type="match status" value="1"/>
</dbReference>
<dbReference type="Gene3D" id="2.60.120.1440">
    <property type="match status" value="1"/>
</dbReference>
<keyword evidence="3" id="KW-0812">Transmembrane</keyword>
<evidence type="ECO:0000259" key="1">
    <source>
        <dbReference type="Pfam" id="PF04773"/>
    </source>
</evidence>
<comment type="caution">
    <text evidence="3">The sequence shown here is derived from an EMBL/GenBank/DDBJ whole genome shotgun (WGS) entry which is preliminary data.</text>
</comment>